<proteinExistence type="predicted"/>
<dbReference type="InterPro" id="IPR041492">
    <property type="entry name" value="HAD_2"/>
</dbReference>
<dbReference type="NCBIfam" id="TIGR01509">
    <property type="entry name" value="HAD-SF-IA-v3"/>
    <property type="match status" value="1"/>
</dbReference>
<comment type="cofactor">
    <cofactor evidence="1">
        <name>Mg(2+)</name>
        <dbReference type="ChEBI" id="CHEBI:18420"/>
    </cofactor>
</comment>
<dbReference type="GeneID" id="92919834"/>
<dbReference type="Pfam" id="PF13419">
    <property type="entry name" value="HAD_2"/>
    <property type="match status" value="1"/>
</dbReference>
<keyword evidence="2" id="KW-0479">Metal-binding</keyword>
<dbReference type="SFLD" id="SFLDS00003">
    <property type="entry name" value="Haloacid_Dehalogenase"/>
    <property type="match status" value="1"/>
</dbReference>
<dbReference type="PANTHER" id="PTHR46470">
    <property type="entry name" value="N-ACYLNEURAMINATE-9-PHOSPHATASE"/>
    <property type="match status" value="1"/>
</dbReference>
<dbReference type="PANTHER" id="PTHR46470:SF2">
    <property type="entry name" value="GLYCERALDEHYDE 3-PHOSPHATE PHOSPHATASE"/>
    <property type="match status" value="1"/>
</dbReference>
<evidence type="ECO:0000256" key="1">
    <source>
        <dbReference type="ARBA" id="ARBA00001946"/>
    </source>
</evidence>
<protein>
    <submittedName>
        <fullName evidence="5">Haloacid dehalogenase, type II</fullName>
    </submittedName>
</protein>
<dbReference type="SUPFAM" id="SSF56784">
    <property type="entry name" value="HAD-like"/>
    <property type="match status" value="1"/>
</dbReference>
<dbReference type="NCBIfam" id="TIGR01662">
    <property type="entry name" value="HAD-SF-IIIA"/>
    <property type="match status" value="1"/>
</dbReference>
<keyword evidence="6" id="KW-1185">Reference proteome</keyword>
<dbReference type="InterPro" id="IPR051400">
    <property type="entry name" value="HAD-like_hydrolase"/>
</dbReference>
<keyword evidence="4" id="KW-0460">Magnesium</keyword>
<name>A0ABN0K5E5_ACICA</name>
<dbReference type="InterPro" id="IPR023214">
    <property type="entry name" value="HAD_sf"/>
</dbReference>
<dbReference type="SFLD" id="SFLDG01129">
    <property type="entry name" value="C1.5:_HAD__Beta-PGM__Phosphata"/>
    <property type="match status" value="1"/>
</dbReference>
<dbReference type="InterPro" id="IPR036412">
    <property type="entry name" value="HAD-like_sf"/>
</dbReference>
<comment type="caution">
    <text evidence="5">The sequence shown here is derived from an EMBL/GenBank/DDBJ whole genome shotgun (WGS) entry which is preliminary data.</text>
</comment>
<dbReference type="NCBIfam" id="TIGR01549">
    <property type="entry name" value="HAD-SF-IA-v1"/>
    <property type="match status" value="1"/>
</dbReference>
<accession>A0ABN0K5E5</accession>
<keyword evidence="3" id="KW-0378">Hydrolase</keyword>
<dbReference type="RefSeq" id="WP_005046724.1">
    <property type="nucleotide sequence ID" value="NZ_KB849780.1"/>
</dbReference>
<evidence type="ECO:0000256" key="3">
    <source>
        <dbReference type="ARBA" id="ARBA00022801"/>
    </source>
</evidence>
<dbReference type="Proteomes" id="UP000013024">
    <property type="component" value="Unassembled WGS sequence"/>
</dbReference>
<evidence type="ECO:0000313" key="6">
    <source>
        <dbReference type="Proteomes" id="UP000013024"/>
    </source>
</evidence>
<evidence type="ECO:0000256" key="4">
    <source>
        <dbReference type="ARBA" id="ARBA00022842"/>
    </source>
</evidence>
<dbReference type="InterPro" id="IPR006549">
    <property type="entry name" value="HAD-SF_hydro_IIIA"/>
</dbReference>
<dbReference type="Gene3D" id="3.40.50.1000">
    <property type="entry name" value="HAD superfamily/HAD-like"/>
    <property type="match status" value="1"/>
</dbReference>
<reference evidence="5 6" key="1">
    <citation type="submission" date="2013-02" db="EMBL/GenBank/DDBJ databases">
        <title>The Genome Sequence of Acinetobacter calcoaceticus CIP 81.8.</title>
        <authorList>
            <consortium name="The Broad Institute Genome Sequencing Platform"/>
            <consortium name="The Broad Institute Genome Sequencing Center for Infectious Disease"/>
            <person name="Cerqueira G."/>
            <person name="Feldgarden M."/>
            <person name="Courvalin P."/>
            <person name="Perichon B."/>
            <person name="Grillot-Courvalin C."/>
            <person name="Clermont D."/>
            <person name="Rocha E."/>
            <person name="Yoon E.-J."/>
            <person name="Nemec A."/>
            <person name="Walker B."/>
            <person name="Young S.K."/>
            <person name="Zeng Q."/>
            <person name="Gargeya S."/>
            <person name="Fitzgerald M."/>
            <person name="Haas B."/>
            <person name="Abouelleil A."/>
            <person name="Alvarado L."/>
            <person name="Arachchi H.M."/>
            <person name="Berlin A.M."/>
            <person name="Chapman S.B."/>
            <person name="Dewar J."/>
            <person name="Goldberg J."/>
            <person name="Griggs A."/>
            <person name="Gujja S."/>
            <person name="Hansen M."/>
            <person name="Howarth C."/>
            <person name="Imamovic A."/>
            <person name="Larimer J."/>
            <person name="McCowan C."/>
            <person name="Murphy C."/>
            <person name="Neiman D."/>
            <person name="Pearson M."/>
            <person name="Priest M."/>
            <person name="Roberts A."/>
            <person name="Saif S."/>
            <person name="Shea T."/>
            <person name="Sisk P."/>
            <person name="Sykes S."/>
            <person name="Wortman J."/>
            <person name="Nusbaum C."/>
            <person name="Birren B."/>
        </authorList>
    </citation>
    <scope>NUCLEOTIDE SEQUENCE [LARGE SCALE GENOMIC DNA]</scope>
    <source>
        <strain evidence="5 6">CIP 81.8</strain>
    </source>
</reference>
<sequence length="223" mass="25941">MLKAILFDLDQTILDRTTSLIRFIEWQVNYYQLVPQKNKKAFIKRFIKLDNNGSVWKDLVYAQLIKEFHIEKFDVNDLLNSYISDFNKFSVAFEHVPEIIQNLYQQGYKLGLISNGKSPFQENNFHALGLTEFFSTIIVSEAIGLRKPDPRIFKYACDELGCSPNECIFVGDNPKADIEGAKKVGMRTIFFHPNTSMSYYLTDSQIHHYDELKTTIDYLNNLI</sequence>
<evidence type="ECO:0000313" key="5">
    <source>
        <dbReference type="EMBL" id="ENV98702.1"/>
    </source>
</evidence>
<dbReference type="EMBL" id="APQI01000004">
    <property type="protein sequence ID" value="ENV98702.1"/>
    <property type="molecule type" value="Genomic_DNA"/>
</dbReference>
<dbReference type="InterPro" id="IPR006439">
    <property type="entry name" value="HAD-SF_hydro_IA"/>
</dbReference>
<organism evidence="5 6">
    <name type="scientific">Acinetobacter calcoaceticus DSM 30006 = CIP 81.8</name>
    <dbReference type="NCBI Taxonomy" id="981331"/>
    <lineage>
        <taxon>Bacteria</taxon>
        <taxon>Pseudomonadati</taxon>
        <taxon>Pseudomonadota</taxon>
        <taxon>Gammaproteobacteria</taxon>
        <taxon>Moraxellales</taxon>
        <taxon>Moraxellaceae</taxon>
        <taxon>Acinetobacter</taxon>
        <taxon>Acinetobacter calcoaceticus/baumannii complex</taxon>
    </lineage>
</organism>
<dbReference type="Gene3D" id="1.10.150.520">
    <property type="match status" value="1"/>
</dbReference>
<gene>
    <name evidence="5" type="ORF">F936_01785</name>
</gene>
<evidence type="ECO:0000256" key="2">
    <source>
        <dbReference type="ARBA" id="ARBA00022723"/>
    </source>
</evidence>